<evidence type="ECO:0000256" key="13">
    <source>
        <dbReference type="RuleBase" id="RU361226"/>
    </source>
</evidence>
<evidence type="ECO:0000256" key="5">
    <source>
        <dbReference type="ARBA" id="ARBA00022827"/>
    </source>
</evidence>
<feature type="binding site" evidence="12">
    <location>
        <position position="145"/>
    </location>
    <ligand>
        <name>FAD</name>
        <dbReference type="ChEBI" id="CHEBI:57692"/>
    </ligand>
</feature>
<dbReference type="CDD" id="cd06183">
    <property type="entry name" value="cyt_b5_reduct_like"/>
    <property type="match status" value="1"/>
</dbReference>
<feature type="binding site" evidence="12">
    <location>
        <position position="110"/>
    </location>
    <ligand>
        <name>FAD</name>
        <dbReference type="ChEBI" id="CHEBI:57692"/>
    </ligand>
</feature>
<comment type="similarity">
    <text evidence="2 13">Belongs to the flavoprotein pyridine nucleotide cytochrome reductase family.</text>
</comment>
<keyword evidence="7 13" id="KW-0560">Oxidoreductase</keyword>
<dbReference type="PRINTS" id="PR00406">
    <property type="entry name" value="CYTB5RDTASE"/>
</dbReference>
<reference evidence="16" key="1">
    <citation type="submission" date="2023-07" db="EMBL/GenBank/DDBJ databases">
        <authorList>
            <consortium name="CYATHOMIX"/>
        </authorList>
    </citation>
    <scope>NUCLEOTIDE SEQUENCE</scope>
    <source>
        <strain evidence="16">N/A</strain>
    </source>
</reference>
<comment type="cofactor">
    <cofactor evidence="1 12 13">
        <name>FAD</name>
        <dbReference type="ChEBI" id="CHEBI:57692"/>
    </cofactor>
</comment>
<dbReference type="PANTHER" id="PTHR19370">
    <property type="entry name" value="NADH-CYTOCHROME B5 REDUCTASE"/>
    <property type="match status" value="1"/>
</dbReference>
<keyword evidence="6" id="KW-0443">Lipid metabolism</keyword>
<keyword evidence="8" id="KW-0756">Sterol biosynthesis</keyword>
<dbReference type="SUPFAM" id="SSF52343">
    <property type="entry name" value="Ferredoxin reductase-like, C-terminal NADP-linked domain"/>
    <property type="match status" value="1"/>
</dbReference>
<evidence type="ECO:0000313" key="16">
    <source>
        <dbReference type="EMBL" id="CAJ0590170.1"/>
    </source>
</evidence>
<evidence type="ECO:0000256" key="2">
    <source>
        <dbReference type="ARBA" id="ARBA00006105"/>
    </source>
</evidence>
<keyword evidence="11" id="KW-0753">Steroid metabolism</keyword>
<keyword evidence="3" id="KW-0444">Lipid biosynthesis</keyword>
<feature type="binding site" evidence="12">
    <location>
        <position position="112"/>
    </location>
    <ligand>
        <name>FAD</name>
        <dbReference type="ChEBI" id="CHEBI:57692"/>
    </ligand>
</feature>
<evidence type="ECO:0000256" key="9">
    <source>
        <dbReference type="ARBA" id="ARBA00023027"/>
    </source>
</evidence>
<dbReference type="InterPro" id="IPR017938">
    <property type="entry name" value="Riboflavin_synthase-like_b-brl"/>
</dbReference>
<accession>A0AA36GK09</accession>
<dbReference type="InterPro" id="IPR008333">
    <property type="entry name" value="Cbr1-like_FAD-bd_dom"/>
</dbReference>
<dbReference type="FunFam" id="2.40.30.10:FF:000021">
    <property type="entry name" value="NADH-cytochrome b5 reductase"/>
    <property type="match status" value="1"/>
</dbReference>
<feature type="binding site" evidence="12">
    <location>
        <position position="144"/>
    </location>
    <ligand>
        <name>FAD</name>
        <dbReference type="ChEBI" id="CHEBI:57692"/>
    </ligand>
</feature>
<comment type="caution">
    <text evidence="16">The sequence shown here is derived from an EMBL/GenBank/DDBJ whole genome shotgun (WGS) entry which is preliminary data.</text>
</comment>
<feature type="binding site" evidence="12">
    <location>
        <position position="146"/>
    </location>
    <ligand>
        <name>FAD</name>
        <dbReference type="ChEBI" id="CHEBI:57692"/>
    </ligand>
</feature>
<gene>
    <name evidence="16" type="ORF">CYNAS_LOCUS2153</name>
</gene>
<dbReference type="FunFam" id="3.40.50.80:FF:000005">
    <property type="entry name" value="NADH-cytochrome b5 reductase"/>
    <property type="match status" value="1"/>
</dbReference>
<feature type="binding site" evidence="12">
    <location>
        <position position="203"/>
    </location>
    <ligand>
        <name>FAD</name>
        <dbReference type="ChEBI" id="CHEBI:57692"/>
    </ligand>
</feature>
<feature type="binding site" evidence="12">
    <location>
        <position position="111"/>
    </location>
    <ligand>
        <name>FAD</name>
        <dbReference type="ChEBI" id="CHEBI:57692"/>
    </ligand>
</feature>
<dbReference type="EMBL" id="CATQJL010000001">
    <property type="protein sequence ID" value="CAJ0590170.1"/>
    <property type="molecule type" value="Genomic_DNA"/>
</dbReference>
<evidence type="ECO:0000259" key="15">
    <source>
        <dbReference type="PROSITE" id="PS51384"/>
    </source>
</evidence>
<dbReference type="InterPro" id="IPR039261">
    <property type="entry name" value="FNR_nucleotide-bd"/>
</dbReference>
<protein>
    <recommendedName>
        <fullName evidence="13">NADH-cytochrome b5 reductase</fullName>
        <ecNumber evidence="13">1.6.2.2</ecNumber>
    </recommendedName>
</protein>
<dbReference type="InterPro" id="IPR017927">
    <property type="entry name" value="FAD-bd_FR_type"/>
</dbReference>
<dbReference type="InterPro" id="IPR001709">
    <property type="entry name" value="Flavoprot_Pyr_Nucl_cyt_Rdtase"/>
</dbReference>
<organism evidence="16 17">
    <name type="scientific">Cylicocyclus nassatus</name>
    <name type="common">Nematode worm</name>
    <dbReference type="NCBI Taxonomy" id="53992"/>
    <lineage>
        <taxon>Eukaryota</taxon>
        <taxon>Metazoa</taxon>
        <taxon>Ecdysozoa</taxon>
        <taxon>Nematoda</taxon>
        <taxon>Chromadorea</taxon>
        <taxon>Rhabditida</taxon>
        <taxon>Rhabditina</taxon>
        <taxon>Rhabditomorpha</taxon>
        <taxon>Strongyloidea</taxon>
        <taxon>Strongylidae</taxon>
        <taxon>Cylicocyclus</taxon>
    </lineage>
</organism>
<evidence type="ECO:0000256" key="4">
    <source>
        <dbReference type="ARBA" id="ARBA00022630"/>
    </source>
</evidence>
<dbReference type="PANTHER" id="PTHR19370:SF185">
    <property type="entry name" value="NADH-CYTOCHROME B5 REDUCTASE"/>
    <property type="match status" value="1"/>
</dbReference>
<dbReference type="GO" id="GO:0016126">
    <property type="term" value="P:sterol biosynthetic process"/>
    <property type="evidence" value="ECO:0007669"/>
    <property type="project" value="UniProtKB-KW"/>
</dbReference>
<keyword evidence="14" id="KW-1133">Transmembrane helix</keyword>
<dbReference type="SUPFAM" id="SSF63380">
    <property type="entry name" value="Riboflavin synthase domain-like"/>
    <property type="match status" value="1"/>
</dbReference>
<dbReference type="GO" id="GO:0071949">
    <property type="term" value="F:FAD binding"/>
    <property type="evidence" value="ECO:0007669"/>
    <property type="project" value="TreeGrafter"/>
</dbReference>
<dbReference type="EC" id="1.6.2.2" evidence="13"/>
<keyword evidence="14" id="KW-0812">Transmembrane</keyword>
<evidence type="ECO:0000256" key="7">
    <source>
        <dbReference type="ARBA" id="ARBA00023002"/>
    </source>
</evidence>
<dbReference type="Gene3D" id="3.40.50.80">
    <property type="entry name" value="Nucleotide-binding domain of ferredoxin-NADP reductase (FNR) module"/>
    <property type="match status" value="1"/>
</dbReference>
<keyword evidence="9 13" id="KW-0520">NAD</keyword>
<dbReference type="InterPro" id="IPR001834">
    <property type="entry name" value="CBR-like"/>
</dbReference>
<name>A0AA36GK09_CYLNA</name>
<keyword evidence="17" id="KW-1185">Reference proteome</keyword>
<dbReference type="Pfam" id="PF00175">
    <property type="entry name" value="NAD_binding_1"/>
    <property type="match status" value="1"/>
</dbReference>
<evidence type="ECO:0000256" key="1">
    <source>
        <dbReference type="ARBA" id="ARBA00001974"/>
    </source>
</evidence>
<feature type="binding site" evidence="12">
    <location>
        <position position="129"/>
    </location>
    <ligand>
        <name>FAD</name>
        <dbReference type="ChEBI" id="CHEBI:57692"/>
    </ligand>
</feature>
<dbReference type="InterPro" id="IPR001433">
    <property type="entry name" value="OxRdtase_FAD/NAD-bd"/>
</dbReference>
<dbReference type="PRINTS" id="PR00371">
    <property type="entry name" value="FPNCR"/>
</dbReference>
<evidence type="ECO:0000313" key="17">
    <source>
        <dbReference type="Proteomes" id="UP001176961"/>
    </source>
</evidence>
<keyword evidence="10" id="KW-1207">Sterol metabolism</keyword>
<evidence type="ECO:0000256" key="3">
    <source>
        <dbReference type="ARBA" id="ARBA00022516"/>
    </source>
</evidence>
<dbReference type="GO" id="GO:0005739">
    <property type="term" value="C:mitochondrion"/>
    <property type="evidence" value="ECO:0007669"/>
    <property type="project" value="TreeGrafter"/>
</dbReference>
<evidence type="ECO:0000256" key="12">
    <source>
        <dbReference type="PIRSR" id="PIRSR601834-1"/>
    </source>
</evidence>
<feature type="domain" description="FAD-binding FR-type" evidence="15">
    <location>
        <begin position="58"/>
        <end position="170"/>
    </location>
</feature>
<evidence type="ECO:0000256" key="10">
    <source>
        <dbReference type="ARBA" id="ARBA00023166"/>
    </source>
</evidence>
<proteinExistence type="inferred from homology"/>
<sequence length="319" mass="35922">MSVPLSTVPTMGLDNSAIIVTGAVLLISSLAAIFFLKNKKGFHLSSWHKKPVTLVDEDVKYALPLMEKSFVNHDTRRFRFRLPSENHVLGLPIGQHVYLSAKIDGKLVVRPYTPVSSDDDFGYVDLMIKVYFRDIHPKFPDGGKMSQHLEQMKIGDTIDFRGPSGLIVYKGYGKFAIKPDKKSPPKERFFKSIGMIAGGTGITPMLQIITAILKNIDDNTRISLLFANQSEEDILCRKELDDLASMHSDRFTVWYTVDRPPENWKFSIGFVNDEMIKEHLPPPSDDSAVFMCGPPPMITFACNPSLDRLGYSANNRFNF</sequence>
<dbReference type="Proteomes" id="UP001176961">
    <property type="component" value="Unassembled WGS sequence"/>
</dbReference>
<keyword evidence="14" id="KW-0472">Membrane</keyword>
<feature type="binding site" evidence="12">
    <location>
        <position position="132"/>
    </location>
    <ligand>
        <name>FAD</name>
        <dbReference type="ChEBI" id="CHEBI:57692"/>
    </ligand>
</feature>
<dbReference type="Gene3D" id="2.40.30.10">
    <property type="entry name" value="Translation factors"/>
    <property type="match status" value="1"/>
</dbReference>
<evidence type="ECO:0000256" key="6">
    <source>
        <dbReference type="ARBA" id="ARBA00022955"/>
    </source>
</evidence>
<keyword evidence="5 12" id="KW-0274">FAD</keyword>
<dbReference type="GO" id="GO:0090524">
    <property type="term" value="F:cytochrome-b5 reductase activity, acting on NADH"/>
    <property type="evidence" value="ECO:0007669"/>
    <property type="project" value="UniProtKB-EC"/>
</dbReference>
<evidence type="ECO:0000256" key="11">
    <source>
        <dbReference type="ARBA" id="ARBA00023221"/>
    </source>
</evidence>
<comment type="catalytic activity">
    <reaction evidence="13">
        <text>2 Fe(III)-[cytochrome b5] + NADH = 2 Fe(II)-[cytochrome b5] + NAD(+) + H(+)</text>
        <dbReference type="Rhea" id="RHEA:46680"/>
        <dbReference type="Rhea" id="RHEA-COMP:10438"/>
        <dbReference type="Rhea" id="RHEA-COMP:10439"/>
        <dbReference type="ChEBI" id="CHEBI:15378"/>
        <dbReference type="ChEBI" id="CHEBI:29033"/>
        <dbReference type="ChEBI" id="CHEBI:29034"/>
        <dbReference type="ChEBI" id="CHEBI:57540"/>
        <dbReference type="ChEBI" id="CHEBI:57945"/>
        <dbReference type="EC" id="1.6.2.2"/>
    </reaction>
</comment>
<dbReference type="PROSITE" id="PS51384">
    <property type="entry name" value="FAD_FR"/>
    <property type="match status" value="1"/>
</dbReference>
<feature type="transmembrane region" description="Helical" evidence="14">
    <location>
        <begin position="16"/>
        <end position="36"/>
    </location>
</feature>
<dbReference type="Pfam" id="PF00970">
    <property type="entry name" value="FAD_binding_6"/>
    <property type="match status" value="1"/>
</dbReference>
<evidence type="ECO:0000256" key="14">
    <source>
        <dbReference type="SAM" id="Phobius"/>
    </source>
</evidence>
<evidence type="ECO:0000256" key="8">
    <source>
        <dbReference type="ARBA" id="ARBA00023011"/>
    </source>
</evidence>
<keyword evidence="4 12" id="KW-0285">Flavoprotein</keyword>
<dbReference type="AlphaFoldDB" id="A0AA36GK09"/>
<keyword evidence="6" id="KW-0752">Steroid biosynthesis</keyword>